<dbReference type="PANTHER" id="PTHR31170:SF25">
    <property type="entry name" value="BNAA09G04570D PROTEIN"/>
    <property type="match status" value="1"/>
</dbReference>
<dbReference type="STRING" id="35608.A0A2U1L5Z3"/>
<dbReference type="Pfam" id="PF03140">
    <property type="entry name" value="DUF247"/>
    <property type="match status" value="1"/>
</dbReference>
<dbReference type="OrthoDB" id="591587at2759"/>
<reference evidence="2 3" key="1">
    <citation type="journal article" date="2018" name="Mol. Plant">
        <title>The genome of Artemisia annua provides insight into the evolution of Asteraceae family and artemisinin biosynthesis.</title>
        <authorList>
            <person name="Shen Q."/>
            <person name="Zhang L."/>
            <person name="Liao Z."/>
            <person name="Wang S."/>
            <person name="Yan T."/>
            <person name="Shi P."/>
            <person name="Liu M."/>
            <person name="Fu X."/>
            <person name="Pan Q."/>
            <person name="Wang Y."/>
            <person name="Lv Z."/>
            <person name="Lu X."/>
            <person name="Zhang F."/>
            <person name="Jiang W."/>
            <person name="Ma Y."/>
            <person name="Chen M."/>
            <person name="Hao X."/>
            <person name="Li L."/>
            <person name="Tang Y."/>
            <person name="Lv G."/>
            <person name="Zhou Y."/>
            <person name="Sun X."/>
            <person name="Brodelius P.E."/>
            <person name="Rose J.K.C."/>
            <person name="Tang K."/>
        </authorList>
    </citation>
    <scope>NUCLEOTIDE SEQUENCE [LARGE SCALE GENOMIC DNA]</scope>
    <source>
        <strain evidence="3">cv. Huhao1</strain>
        <tissue evidence="2">Leaf</tissue>
    </source>
</reference>
<sequence>MAERDVKLGHVDSVDIDDTIQLLKNDVEVQNPSDKRPGSIFMVPKVYRDVSPPSFTPRVVSIGPLHHQDEHLKGFEVQKATYMHYLFHDVSSPLDSTPEQILNECLTKVSDSVDRIKACYVPMPTYPDSELIKMMVTDACFIIAFRYKKDIGNSSLGPIKLLYTHINLDLVLIENQIPFFVLQDIFKCTLLKLRPASSLADYIIPLLKWSNIFEGDLVTDKSRNSSTHDHILGFIHKSYQNPDLDSSRLLEYPKAHSVIELDRSGVRFSNKLEAKWPMAMQLEFSRFLCFPLSWSKPTLKMPILRLYDSTESIIRNLIIYEHSSQVQTCITSYMHALDMLIDTPEDVNRLVKSQVLVNGLGSDEKAANLTNNMLKEFPIDDFFYQDEWKLLDKYYSAYWPNSIAQLRRKYFSNPWSIIALIAGIVLFVLTVIQTIYAVKAA</sequence>
<keyword evidence="1" id="KW-1133">Transmembrane helix</keyword>
<evidence type="ECO:0000256" key="1">
    <source>
        <dbReference type="SAM" id="Phobius"/>
    </source>
</evidence>
<keyword evidence="1" id="KW-0812">Transmembrane</keyword>
<evidence type="ECO:0000313" key="2">
    <source>
        <dbReference type="EMBL" id="PWA44427.1"/>
    </source>
</evidence>
<name>A0A2U1L5Z3_ARTAN</name>
<proteinExistence type="predicted"/>
<accession>A0A2U1L5Z3</accession>
<dbReference type="InterPro" id="IPR004158">
    <property type="entry name" value="DUF247_pln"/>
</dbReference>
<dbReference type="EMBL" id="PKPP01011284">
    <property type="protein sequence ID" value="PWA44427.1"/>
    <property type="molecule type" value="Genomic_DNA"/>
</dbReference>
<organism evidence="2 3">
    <name type="scientific">Artemisia annua</name>
    <name type="common">Sweet wormwood</name>
    <dbReference type="NCBI Taxonomy" id="35608"/>
    <lineage>
        <taxon>Eukaryota</taxon>
        <taxon>Viridiplantae</taxon>
        <taxon>Streptophyta</taxon>
        <taxon>Embryophyta</taxon>
        <taxon>Tracheophyta</taxon>
        <taxon>Spermatophyta</taxon>
        <taxon>Magnoliopsida</taxon>
        <taxon>eudicotyledons</taxon>
        <taxon>Gunneridae</taxon>
        <taxon>Pentapetalae</taxon>
        <taxon>asterids</taxon>
        <taxon>campanulids</taxon>
        <taxon>Asterales</taxon>
        <taxon>Asteraceae</taxon>
        <taxon>Asteroideae</taxon>
        <taxon>Anthemideae</taxon>
        <taxon>Artemisiinae</taxon>
        <taxon>Artemisia</taxon>
    </lineage>
</organism>
<comment type="caution">
    <text evidence="2">The sequence shown here is derived from an EMBL/GenBank/DDBJ whole genome shotgun (WGS) entry which is preliminary data.</text>
</comment>
<keyword evidence="1" id="KW-0472">Membrane</keyword>
<dbReference type="AlphaFoldDB" id="A0A2U1L5Z3"/>
<feature type="transmembrane region" description="Helical" evidence="1">
    <location>
        <begin position="415"/>
        <end position="438"/>
    </location>
</feature>
<dbReference type="Proteomes" id="UP000245207">
    <property type="component" value="Unassembled WGS sequence"/>
</dbReference>
<dbReference type="PANTHER" id="PTHR31170">
    <property type="entry name" value="BNAC04G53230D PROTEIN"/>
    <property type="match status" value="1"/>
</dbReference>
<evidence type="ECO:0000313" key="3">
    <source>
        <dbReference type="Proteomes" id="UP000245207"/>
    </source>
</evidence>
<keyword evidence="3" id="KW-1185">Reference proteome</keyword>
<gene>
    <name evidence="2" type="ORF">CTI12_AA526480</name>
</gene>
<protein>
    <submittedName>
        <fullName evidence="2">Uncharacterized protein</fullName>
    </submittedName>
</protein>